<sequence length="513" mass="56527">MGDYESSTDADDTLSRARGALADAFRQDVAETVLPSPELIRHKRDKLHQTLPDGGLGISQVTNHLDEDIVPALNTSSRSRNYYGFVTGGTTPAAALADNYVTLHDQNVQVRLPDETIATDVEDAALSLLCQLLGLDPCVWSHRTFTTGATASNVLGLACAREWTIARLASMLGVPVGSVADLGFVNLMRHVGVEDIQVLTTVPHSSLGKAASIVGLGRLSVKDVGIRHGSHKFDMDKLERALQAPRVASIVVISCGEVNTGFYATESFDEMKRIRDLCARYDAWIHVDGAFGLLARILRGDSFRRVRESCAGIELADSITGDGHKLLNVPYDCGFFLSRNIAVGLQVFQNANAAYLQTASQGILPMTPSPLDIGIENSRRFRALPVYSTLLTYGRTGYEAMLKRQVSLARRIASLVCDHPEYELLPESSEAKETRLERIFIIVLFRAKDETLNTQLVRRINATRRMYVSGTSWASSPACRIAISNWRVDEKQDFIKVREVLDQVVRIYVQSET</sequence>
<dbReference type="InterPro" id="IPR015424">
    <property type="entry name" value="PyrdxlP-dep_Trfase"/>
</dbReference>
<proteinExistence type="inferred from homology"/>
<dbReference type="GO" id="GO:0016831">
    <property type="term" value="F:carboxy-lyase activity"/>
    <property type="evidence" value="ECO:0007669"/>
    <property type="project" value="TreeGrafter"/>
</dbReference>
<keyword evidence="3 5" id="KW-0663">Pyridoxal phosphate</keyword>
<evidence type="ECO:0000313" key="8">
    <source>
        <dbReference type="Proteomes" id="UP000799766"/>
    </source>
</evidence>
<dbReference type="InterPro" id="IPR015422">
    <property type="entry name" value="PyrdxlP-dep_Trfase_small"/>
</dbReference>
<dbReference type="Pfam" id="PF00282">
    <property type="entry name" value="Pyridoxal_deC"/>
    <property type="match status" value="1"/>
</dbReference>
<keyword evidence="8" id="KW-1185">Reference proteome</keyword>
<dbReference type="Gene3D" id="3.90.1150.10">
    <property type="entry name" value="Aspartate Aminotransferase, domain 1"/>
    <property type="match status" value="1"/>
</dbReference>
<dbReference type="PANTHER" id="PTHR11999">
    <property type="entry name" value="GROUP II PYRIDOXAL-5-PHOSPHATE DECARBOXYLASE"/>
    <property type="match status" value="1"/>
</dbReference>
<dbReference type="SUPFAM" id="SSF53383">
    <property type="entry name" value="PLP-dependent transferases"/>
    <property type="match status" value="1"/>
</dbReference>
<evidence type="ECO:0000313" key="7">
    <source>
        <dbReference type="EMBL" id="KAF2459263.1"/>
    </source>
</evidence>
<dbReference type="GO" id="GO:0019752">
    <property type="term" value="P:carboxylic acid metabolic process"/>
    <property type="evidence" value="ECO:0007669"/>
    <property type="project" value="InterPro"/>
</dbReference>
<feature type="modified residue" description="N6-(pyridoxal phosphate)lysine" evidence="5">
    <location>
        <position position="325"/>
    </location>
</feature>
<dbReference type="GO" id="GO:0030170">
    <property type="term" value="F:pyridoxal phosphate binding"/>
    <property type="evidence" value="ECO:0007669"/>
    <property type="project" value="InterPro"/>
</dbReference>
<dbReference type="InterPro" id="IPR002129">
    <property type="entry name" value="PyrdxlP-dep_de-COase"/>
</dbReference>
<accession>A0A6A6P756</accession>
<keyword evidence="4 6" id="KW-0456">Lyase</keyword>
<evidence type="ECO:0000256" key="5">
    <source>
        <dbReference type="PIRSR" id="PIRSR602129-50"/>
    </source>
</evidence>
<dbReference type="PANTHER" id="PTHR11999:SF165">
    <property type="entry name" value="DECARBOXYLASE, PUTATIVE (AFU_ORTHOLOGUE AFUA_2G04980)-RELATED"/>
    <property type="match status" value="1"/>
</dbReference>
<comment type="cofactor">
    <cofactor evidence="1 5 6">
        <name>pyridoxal 5'-phosphate</name>
        <dbReference type="ChEBI" id="CHEBI:597326"/>
    </cofactor>
</comment>
<reference evidence="7" key="1">
    <citation type="journal article" date="2020" name="Stud. Mycol.">
        <title>101 Dothideomycetes genomes: a test case for predicting lifestyles and emergence of pathogens.</title>
        <authorList>
            <person name="Haridas S."/>
            <person name="Albert R."/>
            <person name="Binder M."/>
            <person name="Bloem J."/>
            <person name="Labutti K."/>
            <person name="Salamov A."/>
            <person name="Andreopoulos B."/>
            <person name="Baker S."/>
            <person name="Barry K."/>
            <person name="Bills G."/>
            <person name="Bluhm B."/>
            <person name="Cannon C."/>
            <person name="Castanera R."/>
            <person name="Culley D."/>
            <person name="Daum C."/>
            <person name="Ezra D."/>
            <person name="Gonzalez J."/>
            <person name="Henrissat B."/>
            <person name="Kuo A."/>
            <person name="Liang C."/>
            <person name="Lipzen A."/>
            <person name="Lutzoni F."/>
            <person name="Magnuson J."/>
            <person name="Mondo S."/>
            <person name="Nolan M."/>
            <person name="Ohm R."/>
            <person name="Pangilinan J."/>
            <person name="Park H.-J."/>
            <person name="Ramirez L."/>
            <person name="Alfaro M."/>
            <person name="Sun H."/>
            <person name="Tritt A."/>
            <person name="Yoshinaga Y."/>
            <person name="Zwiers L.-H."/>
            <person name="Turgeon B."/>
            <person name="Goodwin S."/>
            <person name="Spatafora J."/>
            <person name="Crous P."/>
            <person name="Grigoriev I."/>
        </authorList>
    </citation>
    <scope>NUCLEOTIDE SEQUENCE</scope>
    <source>
        <strain evidence="7">ATCC 16933</strain>
    </source>
</reference>
<evidence type="ECO:0000256" key="3">
    <source>
        <dbReference type="ARBA" id="ARBA00022898"/>
    </source>
</evidence>
<dbReference type="GO" id="GO:0005737">
    <property type="term" value="C:cytoplasm"/>
    <property type="evidence" value="ECO:0007669"/>
    <property type="project" value="TreeGrafter"/>
</dbReference>
<name>A0A6A6P756_9PEZI</name>
<evidence type="ECO:0000256" key="6">
    <source>
        <dbReference type="RuleBase" id="RU000382"/>
    </source>
</evidence>
<evidence type="ECO:0000256" key="1">
    <source>
        <dbReference type="ARBA" id="ARBA00001933"/>
    </source>
</evidence>
<organism evidence="7 8">
    <name type="scientific">Lineolata rhizophorae</name>
    <dbReference type="NCBI Taxonomy" id="578093"/>
    <lineage>
        <taxon>Eukaryota</taxon>
        <taxon>Fungi</taxon>
        <taxon>Dikarya</taxon>
        <taxon>Ascomycota</taxon>
        <taxon>Pezizomycotina</taxon>
        <taxon>Dothideomycetes</taxon>
        <taxon>Dothideomycetes incertae sedis</taxon>
        <taxon>Lineolatales</taxon>
        <taxon>Lineolataceae</taxon>
        <taxon>Lineolata</taxon>
    </lineage>
</organism>
<dbReference type="AlphaFoldDB" id="A0A6A6P756"/>
<evidence type="ECO:0000256" key="4">
    <source>
        <dbReference type="ARBA" id="ARBA00023239"/>
    </source>
</evidence>
<dbReference type="OrthoDB" id="2161780at2759"/>
<dbReference type="EMBL" id="MU001675">
    <property type="protein sequence ID" value="KAF2459263.1"/>
    <property type="molecule type" value="Genomic_DNA"/>
</dbReference>
<comment type="similarity">
    <text evidence="2 6">Belongs to the group II decarboxylase family.</text>
</comment>
<protein>
    <submittedName>
        <fullName evidence="7">Pyridoxal-dependent decarboxylase</fullName>
    </submittedName>
</protein>
<dbReference type="InterPro" id="IPR010977">
    <property type="entry name" value="Aromatic_deC"/>
</dbReference>
<gene>
    <name evidence="7" type="ORF">BDY21DRAFT_317178</name>
</gene>
<dbReference type="InterPro" id="IPR015421">
    <property type="entry name" value="PyrdxlP-dep_Trfase_major"/>
</dbReference>
<dbReference type="Gene3D" id="3.40.640.10">
    <property type="entry name" value="Type I PLP-dependent aspartate aminotransferase-like (Major domain)"/>
    <property type="match status" value="1"/>
</dbReference>
<dbReference type="Proteomes" id="UP000799766">
    <property type="component" value="Unassembled WGS sequence"/>
</dbReference>
<evidence type="ECO:0000256" key="2">
    <source>
        <dbReference type="ARBA" id="ARBA00009533"/>
    </source>
</evidence>